<reference evidence="1" key="1">
    <citation type="submission" date="2023-05" db="EMBL/GenBank/DDBJ databases">
        <title>Nepenthes gracilis genome sequencing.</title>
        <authorList>
            <person name="Fukushima K."/>
        </authorList>
    </citation>
    <scope>NUCLEOTIDE SEQUENCE</scope>
    <source>
        <strain evidence="1">SING2019-196</strain>
    </source>
</reference>
<dbReference type="AlphaFoldDB" id="A0AAD3S4S8"/>
<protein>
    <submittedName>
        <fullName evidence="1">Uncharacterized protein</fullName>
    </submittedName>
</protein>
<dbReference type="Proteomes" id="UP001279734">
    <property type="component" value="Unassembled WGS sequence"/>
</dbReference>
<dbReference type="EMBL" id="BSYO01000005">
    <property type="protein sequence ID" value="GMH04217.1"/>
    <property type="molecule type" value="Genomic_DNA"/>
</dbReference>
<proteinExistence type="predicted"/>
<keyword evidence="2" id="KW-1185">Reference proteome</keyword>
<evidence type="ECO:0000313" key="2">
    <source>
        <dbReference type="Proteomes" id="UP001279734"/>
    </source>
</evidence>
<evidence type="ECO:0000313" key="1">
    <source>
        <dbReference type="EMBL" id="GMH04217.1"/>
    </source>
</evidence>
<comment type="caution">
    <text evidence="1">The sequence shown here is derived from an EMBL/GenBank/DDBJ whole genome shotgun (WGS) entry which is preliminary data.</text>
</comment>
<gene>
    <name evidence="1" type="ORF">Nepgr_006056</name>
</gene>
<name>A0AAD3S4S8_NEPGR</name>
<organism evidence="1 2">
    <name type="scientific">Nepenthes gracilis</name>
    <name type="common">Slender pitcher plant</name>
    <dbReference type="NCBI Taxonomy" id="150966"/>
    <lineage>
        <taxon>Eukaryota</taxon>
        <taxon>Viridiplantae</taxon>
        <taxon>Streptophyta</taxon>
        <taxon>Embryophyta</taxon>
        <taxon>Tracheophyta</taxon>
        <taxon>Spermatophyta</taxon>
        <taxon>Magnoliopsida</taxon>
        <taxon>eudicotyledons</taxon>
        <taxon>Gunneridae</taxon>
        <taxon>Pentapetalae</taxon>
        <taxon>Caryophyllales</taxon>
        <taxon>Nepenthaceae</taxon>
        <taxon>Nepenthes</taxon>
    </lineage>
</organism>
<sequence>MAQLLIKDILREARMSSLQRSQVISSMKRVALTIPVMIVAPVGGKSIDAVIEEVSVEMEEAEESLLNIRRNFYFLYEDM</sequence>
<accession>A0AAD3S4S8</accession>